<evidence type="ECO:0000256" key="3">
    <source>
        <dbReference type="ARBA" id="ARBA00007630"/>
    </source>
</evidence>
<evidence type="ECO:0000256" key="4">
    <source>
        <dbReference type="ARBA" id="ARBA00011738"/>
    </source>
</evidence>
<proteinExistence type="inferred from homology"/>
<keyword evidence="10" id="KW-0949">S-adenosyl-L-methionine</keyword>
<dbReference type="AlphaFoldDB" id="A0A381ZXZ1"/>
<keyword evidence="8" id="KW-0489">Methyltransferase</keyword>
<dbReference type="EMBL" id="UINC01023133">
    <property type="protein sequence ID" value="SVA94178.1"/>
    <property type="molecule type" value="Genomic_DNA"/>
</dbReference>
<dbReference type="GO" id="GO:0002939">
    <property type="term" value="P:tRNA N1-guanine methylation"/>
    <property type="evidence" value="ECO:0007669"/>
    <property type="project" value="TreeGrafter"/>
</dbReference>
<evidence type="ECO:0000256" key="5">
    <source>
        <dbReference type="ARBA" id="ARBA00012807"/>
    </source>
</evidence>
<evidence type="ECO:0000256" key="1">
    <source>
        <dbReference type="ARBA" id="ARBA00002634"/>
    </source>
</evidence>
<dbReference type="HAMAP" id="MF_00605">
    <property type="entry name" value="TrmD"/>
    <property type="match status" value="1"/>
</dbReference>
<keyword evidence="7" id="KW-0963">Cytoplasm</keyword>
<keyword evidence="11" id="KW-0819">tRNA processing</keyword>
<evidence type="ECO:0000256" key="13">
    <source>
        <dbReference type="ARBA" id="ARBA00033392"/>
    </source>
</evidence>
<dbReference type="InterPro" id="IPR023148">
    <property type="entry name" value="tRNA_m1G_MeTrfase_C_sf"/>
</dbReference>
<organism evidence="16">
    <name type="scientific">marine metagenome</name>
    <dbReference type="NCBI Taxonomy" id="408172"/>
    <lineage>
        <taxon>unclassified sequences</taxon>
        <taxon>metagenomes</taxon>
        <taxon>ecological metagenomes</taxon>
    </lineage>
</organism>
<evidence type="ECO:0000256" key="12">
    <source>
        <dbReference type="ARBA" id="ARBA00029736"/>
    </source>
</evidence>
<dbReference type="PIRSF" id="PIRSF000386">
    <property type="entry name" value="tRNA_mtase"/>
    <property type="match status" value="1"/>
</dbReference>
<comment type="similarity">
    <text evidence="3">Belongs to the RNA methyltransferase TrmD family.</text>
</comment>
<protein>
    <recommendedName>
        <fullName evidence="6">tRNA (guanine-N(1)-)-methyltransferase</fullName>
        <ecNumber evidence="5">2.1.1.228</ecNumber>
    </recommendedName>
    <alternativeName>
        <fullName evidence="12">M1G-methyltransferase</fullName>
    </alternativeName>
    <alternativeName>
        <fullName evidence="13">tRNA [GM37] methyltransferase</fullName>
    </alternativeName>
</protein>
<dbReference type="CDD" id="cd18080">
    <property type="entry name" value="TrmD-like"/>
    <property type="match status" value="1"/>
</dbReference>
<accession>A0A381ZXZ1</accession>
<dbReference type="Gene3D" id="1.10.1270.20">
    <property type="entry name" value="tRNA(m1g37)methyltransferase, domain 2"/>
    <property type="match status" value="1"/>
</dbReference>
<evidence type="ECO:0000256" key="14">
    <source>
        <dbReference type="ARBA" id="ARBA00047783"/>
    </source>
</evidence>
<dbReference type="InterPro" id="IPR029026">
    <property type="entry name" value="tRNA_m1G_MTases_N"/>
</dbReference>
<comment type="function">
    <text evidence="1">Specifically methylates guanosine-37 in various tRNAs.</text>
</comment>
<dbReference type="Pfam" id="PF01746">
    <property type="entry name" value="tRNA_m1G_MT"/>
    <property type="match status" value="1"/>
</dbReference>
<evidence type="ECO:0000313" key="16">
    <source>
        <dbReference type="EMBL" id="SVA94178.1"/>
    </source>
</evidence>
<dbReference type="InterPro" id="IPR016009">
    <property type="entry name" value="tRNA_MeTrfase_TRMD/TRM10"/>
</dbReference>
<dbReference type="GO" id="GO:0005829">
    <property type="term" value="C:cytosol"/>
    <property type="evidence" value="ECO:0007669"/>
    <property type="project" value="TreeGrafter"/>
</dbReference>
<evidence type="ECO:0000256" key="8">
    <source>
        <dbReference type="ARBA" id="ARBA00022603"/>
    </source>
</evidence>
<evidence type="ECO:0000256" key="9">
    <source>
        <dbReference type="ARBA" id="ARBA00022679"/>
    </source>
</evidence>
<sequence>MVPTVVRSLIENSILRQAQDNGAVVFQIIDLREYGKGNYHQVDDAPFGGGSGMVMMAAPLLMAIDDAFLQIGGSKDETRVLFPAAQGTVWNHDLALENSNIETLIIVCGRYKGIDQRVIDKYATHEYSLGDYIVSNGELSGMVIIDSIVRLIPGALNSLDSAMSDSFAKGLLDHPHYTRPRKVGGMSVPDILLSGNHESIESWRRKQSEKSTREKRPDIWKKYQQSLVELEKDNEQGS</sequence>
<dbReference type="GO" id="GO:0052906">
    <property type="term" value="F:tRNA (guanine(37)-N1)-methyltransferase activity"/>
    <property type="evidence" value="ECO:0007669"/>
    <property type="project" value="UniProtKB-EC"/>
</dbReference>
<dbReference type="SUPFAM" id="SSF75217">
    <property type="entry name" value="alpha/beta knot"/>
    <property type="match status" value="1"/>
</dbReference>
<feature type="domain" description="tRNA methyltransferase TRMD/TRM10-type" evidence="15">
    <location>
        <begin position="2"/>
        <end position="222"/>
    </location>
</feature>
<reference evidence="16" key="1">
    <citation type="submission" date="2018-05" db="EMBL/GenBank/DDBJ databases">
        <authorList>
            <person name="Lanie J.A."/>
            <person name="Ng W.-L."/>
            <person name="Kazmierczak K.M."/>
            <person name="Andrzejewski T.M."/>
            <person name="Davidsen T.M."/>
            <person name="Wayne K.J."/>
            <person name="Tettelin H."/>
            <person name="Glass J.I."/>
            <person name="Rusch D."/>
            <person name="Podicherti R."/>
            <person name="Tsui H.-C.T."/>
            <person name="Winkler M.E."/>
        </authorList>
    </citation>
    <scope>NUCLEOTIDE SEQUENCE</scope>
</reference>
<comment type="subcellular location">
    <subcellularLocation>
        <location evidence="2">Cytoplasm</location>
    </subcellularLocation>
</comment>
<dbReference type="PANTHER" id="PTHR46417:SF1">
    <property type="entry name" value="TRNA (GUANINE-N(1)-)-METHYLTRANSFERASE"/>
    <property type="match status" value="1"/>
</dbReference>
<dbReference type="NCBIfam" id="TIGR00088">
    <property type="entry name" value="trmD"/>
    <property type="match status" value="1"/>
</dbReference>
<evidence type="ECO:0000256" key="2">
    <source>
        <dbReference type="ARBA" id="ARBA00004496"/>
    </source>
</evidence>
<dbReference type="NCBIfam" id="NF000648">
    <property type="entry name" value="PRK00026.1"/>
    <property type="match status" value="1"/>
</dbReference>
<keyword evidence="9" id="KW-0808">Transferase</keyword>
<dbReference type="PANTHER" id="PTHR46417">
    <property type="entry name" value="TRNA (GUANINE-N(1)-)-METHYLTRANSFERASE"/>
    <property type="match status" value="1"/>
</dbReference>
<dbReference type="InterPro" id="IPR029028">
    <property type="entry name" value="Alpha/beta_knot_MTases"/>
</dbReference>
<evidence type="ECO:0000256" key="7">
    <source>
        <dbReference type="ARBA" id="ARBA00022490"/>
    </source>
</evidence>
<evidence type="ECO:0000256" key="10">
    <source>
        <dbReference type="ARBA" id="ARBA00022691"/>
    </source>
</evidence>
<name>A0A381ZXZ1_9ZZZZ</name>
<comment type="catalytic activity">
    <reaction evidence="14">
        <text>guanosine(37) in tRNA + S-adenosyl-L-methionine = N(1)-methylguanosine(37) in tRNA + S-adenosyl-L-homocysteine + H(+)</text>
        <dbReference type="Rhea" id="RHEA:36899"/>
        <dbReference type="Rhea" id="RHEA-COMP:10145"/>
        <dbReference type="Rhea" id="RHEA-COMP:10147"/>
        <dbReference type="ChEBI" id="CHEBI:15378"/>
        <dbReference type="ChEBI" id="CHEBI:57856"/>
        <dbReference type="ChEBI" id="CHEBI:59789"/>
        <dbReference type="ChEBI" id="CHEBI:73542"/>
        <dbReference type="ChEBI" id="CHEBI:74269"/>
        <dbReference type="EC" id="2.1.1.228"/>
    </reaction>
</comment>
<evidence type="ECO:0000259" key="15">
    <source>
        <dbReference type="Pfam" id="PF01746"/>
    </source>
</evidence>
<gene>
    <name evidence="16" type="ORF">METZ01_LOCUS147032</name>
</gene>
<dbReference type="InterPro" id="IPR002649">
    <property type="entry name" value="tRNA_m1G_MeTrfase_TrmD"/>
</dbReference>
<evidence type="ECO:0000256" key="6">
    <source>
        <dbReference type="ARBA" id="ARBA00014679"/>
    </source>
</evidence>
<comment type="subunit">
    <text evidence="4">Homodimer.</text>
</comment>
<dbReference type="FunFam" id="1.10.1270.20:FF:000001">
    <property type="entry name" value="tRNA (guanine-N(1)-)-methyltransferase"/>
    <property type="match status" value="1"/>
</dbReference>
<dbReference type="Gene3D" id="3.40.1280.10">
    <property type="match status" value="1"/>
</dbReference>
<evidence type="ECO:0000256" key="11">
    <source>
        <dbReference type="ARBA" id="ARBA00022694"/>
    </source>
</evidence>
<dbReference type="EC" id="2.1.1.228" evidence="5"/>